<proteinExistence type="predicted"/>
<sequence length="93" mass="10849">MLRLLPIYVDDDESDDDGVRLSVEETEPERIQSSVRPFYSDYDTYDLRDSYDEAEEISQRDVILQLSVREEERGHLLARSLDESSEVNNYTGV</sequence>
<dbReference type="Proteomes" id="UP000593565">
    <property type="component" value="Unassembled WGS sequence"/>
</dbReference>
<keyword evidence="2" id="KW-1185">Reference proteome</keyword>
<name>A0A7J6A2Q0_AMEME</name>
<accession>A0A7J6A2Q0</accession>
<reference evidence="1 2" key="1">
    <citation type="submission" date="2020-02" db="EMBL/GenBank/DDBJ databases">
        <title>A chromosome-scale genome assembly of the black bullhead catfish (Ameiurus melas).</title>
        <authorList>
            <person name="Wen M."/>
            <person name="Zham M."/>
            <person name="Cabau C."/>
            <person name="Klopp C."/>
            <person name="Donnadieu C."/>
            <person name="Roques C."/>
            <person name="Bouchez O."/>
            <person name="Lampietro C."/>
            <person name="Jouanno E."/>
            <person name="Herpin A."/>
            <person name="Louis A."/>
            <person name="Berthelot C."/>
            <person name="Parey E."/>
            <person name="Roest-Crollius H."/>
            <person name="Braasch I."/>
            <person name="Postlethwait J."/>
            <person name="Robinson-Rechavi M."/>
            <person name="Echchiki A."/>
            <person name="Begum T."/>
            <person name="Montfort J."/>
            <person name="Schartl M."/>
            <person name="Bobe J."/>
            <person name="Guiguen Y."/>
        </authorList>
    </citation>
    <scope>NUCLEOTIDE SEQUENCE [LARGE SCALE GENOMIC DNA]</scope>
    <source>
        <strain evidence="1">M_S1</strain>
        <tissue evidence="1">Blood</tissue>
    </source>
</reference>
<dbReference type="EMBL" id="JAAGNN010000020">
    <property type="protein sequence ID" value="KAF4076187.1"/>
    <property type="molecule type" value="Genomic_DNA"/>
</dbReference>
<evidence type="ECO:0000313" key="2">
    <source>
        <dbReference type="Proteomes" id="UP000593565"/>
    </source>
</evidence>
<organism evidence="1 2">
    <name type="scientific">Ameiurus melas</name>
    <name type="common">Black bullhead</name>
    <name type="synonym">Silurus melas</name>
    <dbReference type="NCBI Taxonomy" id="219545"/>
    <lineage>
        <taxon>Eukaryota</taxon>
        <taxon>Metazoa</taxon>
        <taxon>Chordata</taxon>
        <taxon>Craniata</taxon>
        <taxon>Vertebrata</taxon>
        <taxon>Euteleostomi</taxon>
        <taxon>Actinopterygii</taxon>
        <taxon>Neopterygii</taxon>
        <taxon>Teleostei</taxon>
        <taxon>Ostariophysi</taxon>
        <taxon>Siluriformes</taxon>
        <taxon>Ictaluridae</taxon>
        <taxon>Ameiurus</taxon>
    </lineage>
</organism>
<gene>
    <name evidence="1" type="ORF">AMELA_G00227520</name>
</gene>
<evidence type="ECO:0000313" key="1">
    <source>
        <dbReference type="EMBL" id="KAF4076187.1"/>
    </source>
</evidence>
<dbReference type="AlphaFoldDB" id="A0A7J6A2Q0"/>
<comment type="caution">
    <text evidence="1">The sequence shown here is derived from an EMBL/GenBank/DDBJ whole genome shotgun (WGS) entry which is preliminary data.</text>
</comment>
<protein>
    <submittedName>
        <fullName evidence="1">Uncharacterized protein</fullName>
    </submittedName>
</protein>